<keyword evidence="7" id="KW-0804">Transcription</keyword>
<evidence type="ECO:0000259" key="11">
    <source>
        <dbReference type="PROSITE" id="PS50114"/>
    </source>
</evidence>
<reference evidence="12 13" key="1">
    <citation type="journal article" date="2012" name="PLoS Pathog.">
        <title>Diverse lifestyles and strategies of plant pathogenesis encoded in the genomes of eighteen Dothideomycetes fungi.</title>
        <authorList>
            <person name="Ohm R.A."/>
            <person name="Feau N."/>
            <person name="Henrissat B."/>
            <person name="Schoch C.L."/>
            <person name="Horwitz B.A."/>
            <person name="Barry K.W."/>
            <person name="Condon B.J."/>
            <person name="Copeland A.C."/>
            <person name="Dhillon B."/>
            <person name="Glaser F."/>
            <person name="Hesse C.N."/>
            <person name="Kosti I."/>
            <person name="LaButti K."/>
            <person name="Lindquist E.A."/>
            <person name="Lucas S."/>
            <person name="Salamov A.A."/>
            <person name="Bradshaw R.E."/>
            <person name="Ciuffetti L."/>
            <person name="Hamelin R.C."/>
            <person name="Kema G.H.J."/>
            <person name="Lawrence C."/>
            <person name="Scott J.A."/>
            <person name="Spatafora J.W."/>
            <person name="Turgeon B.G."/>
            <person name="de Wit P.J.G.M."/>
            <person name="Zhong S."/>
            <person name="Goodwin S.B."/>
            <person name="Grigoriev I.V."/>
        </authorList>
    </citation>
    <scope>NUCLEOTIDE SEQUENCE [LARGE SCALE GENOMIC DNA]</scope>
    <source>
        <strain evidence="12 13">SO2202</strain>
    </source>
</reference>
<evidence type="ECO:0000256" key="9">
    <source>
        <dbReference type="PROSITE-ProRule" id="PRU00094"/>
    </source>
</evidence>
<dbReference type="PROSITE" id="PS00344">
    <property type="entry name" value="GATA_ZN_FINGER_1"/>
    <property type="match status" value="1"/>
</dbReference>
<feature type="region of interest" description="Disordered" evidence="10">
    <location>
        <begin position="116"/>
        <end position="142"/>
    </location>
</feature>
<dbReference type="PROSITE" id="PS50114">
    <property type="entry name" value="GATA_ZN_FINGER_2"/>
    <property type="match status" value="1"/>
</dbReference>
<dbReference type="InterPro" id="IPR013088">
    <property type="entry name" value="Znf_NHR/GATA"/>
</dbReference>
<dbReference type="Pfam" id="PF25026">
    <property type="entry name" value="Asd-4"/>
    <property type="match status" value="1"/>
</dbReference>
<accession>M3DAS0</accession>
<dbReference type="STRING" id="692275.M3DAS0"/>
<keyword evidence="5" id="KW-0805">Transcription regulation</keyword>
<evidence type="ECO:0000313" key="13">
    <source>
        <dbReference type="Proteomes" id="UP000016931"/>
    </source>
</evidence>
<protein>
    <recommendedName>
        <fullName evidence="11">GATA-type domain-containing protein</fullName>
    </recommendedName>
</protein>
<keyword evidence="2" id="KW-0479">Metal-binding</keyword>
<gene>
    <name evidence="12" type="ORF">SEPMUDRAFT_36665</name>
</gene>
<dbReference type="HOGENOM" id="CLU_035349_2_1_1"/>
<dbReference type="Proteomes" id="UP000016931">
    <property type="component" value="Unassembled WGS sequence"/>
</dbReference>
<dbReference type="OrthoDB" id="515401at2759"/>
<dbReference type="GO" id="GO:0045944">
    <property type="term" value="P:positive regulation of transcription by RNA polymerase II"/>
    <property type="evidence" value="ECO:0007669"/>
    <property type="project" value="TreeGrafter"/>
</dbReference>
<feature type="compositionally biased region" description="Low complexity" evidence="10">
    <location>
        <begin position="188"/>
        <end position="218"/>
    </location>
</feature>
<dbReference type="InterPro" id="IPR039355">
    <property type="entry name" value="Transcription_factor_GATA"/>
</dbReference>
<name>M3DAS0_SPHMS</name>
<evidence type="ECO:0000256" key="10">
    <source>
        <dbReference type="SAM" id="MobiDB-lite"/>
    </source>
</evidence>
<dbReference type="OMA" id="MTYATSA"/>
<evidence type="ECO:0000256" key="6">
    <source>
        <dbReference type="ARBA" id="ARBA00023063"/>
    </source>
</evidence>
<evidence type="ECO:0000256" key="2">
    <source>
        <dbReference type="ARBA" id="ARBA00022723"/>
    </source>
</evidence>
<dbReference type="AlphaFoldDB" id="M3DAS0"/>
<dbReference type="EMBL" id="KB456261">
    <property type="protein sequence ID" value="EMF14934.1"/>
    <property type="molecule type" value="Genomic_DNA"/>
</dbReference>
<dbReference type="SUPFAM" id="SSF57716">
    <property type="entry name" value="Glucocorticoid receptor-like (DNA-binding domain)"/>
    <property type="match status" value="1"/>
</dbReference>
<proteinExistence type="predicted"/>
<dbReference type="InterPro" id="IPR000679">
    <property type="entry name" value="Znf_GATA"/>
</dbReference>
<feature type="domain" description="GATA-type" evidence="11">
    <location>
        <begin position="27"/>
        <end position="74"/>
    </location>
</feature>
<dbReference type="FunFam" id="3.30.50.10:FF:000007">
    <property type="entry name" value="Nitrogen regulatory AreA, N-terminal"/>
    <property type="match status" value="1"/>
</dbReference>
<dbReference type="Pfam" id="PF00320">
    <property type="entry name" value="GATA"/>
    <property type="match status" value="1"/>
</dbReference>
<evidence type="ECO:0000256" key="7">
    <source>
        <dbReference type="ARBA" id="ARBA00023163"/>
    </source>
</evidence>
<dbReference type="GO" id="GO:0000978">
    <property type="term" value="F:RNA polymerase II cis-regulatory region sequence-specific DNA binding"/>
    <property type="evidence" value="ECO:0007669"/>
    <property type="project" value="TreeGrafter"/>
</dbReference>
<evidence type="ECO:0000256" key="4">
    <source>
        <dbReference type="ARBA" id="ARBA00022833"/>
    </source>
</evidence>
<feature type="compositionally biased region" description="Polar residues" evidence="10">
    <location>
        <begin position="326"/>
        <end position="341"/>
    </location>
</feature>
<dbReference type="RefSeq" id="XP_016763055.1">
    <property type="nucleotide sequence ID" value="XM_016908645.1"/>
</dbReference>
<dbReference type="CDD" id="cd00202">
    <property type="entry name" value="ZnF_GATA"/>
    <property type="match status" value="1"/>
</dbReference>
<organism evidence="12 13">
    <name type="scientific">Sphaerulina musiva (strain SO2202)</name>
    <name type="common">Poplar stem canker fungus</name>
    <name type="synonym">Septoria musiva</name>
    <dbReference type="NCBI Taxonomy" id="692275"/>
    <lineage>
        <taxon>Eukaryota</taxon>
        <taxon>Fungi</taxon>
        <taxon>Dikarya</taxon>
        <taxon>Ascomycota</taxon>
        <taxon>Pezizomycotina</taxon>
        <taxon>Dothideomycetes</taxon>
        <taxon>Dothideomycetidae</taxon>
        <taxon>Mycosphaerellales</taxon>
        <taxon>Mycosphaerellaceae</taxon>
        <taxon>Sphaerulina</taxon>
    </lineage>
</organism>
<keyword evidence="3 9" id="KW-0863">Zinc-finger</keyword>
<dbReference type="SMART" id="SM00401">
    <property type="entry name" value="ZnF_GATA"/>
    <property type="match status" value="1"/>
</dbReference>
<dbReference type="GO" id="GO:0008270">
    <property type="term" value="F:zinc ion binding"/>
    <property type="evidence" value="ECO:0007669"/>
    <property type="project" value="UniProtKB-KW"/>
</dbReference>
<keyword evidence="13" id="KW-1185">Reference proteome</keyword>
<keyword evidence="6" id="KW-0534">Nitrate assimilation</keyword>
<evidence type="ECO:0000313" key="12">
    <source>
        <dbReference type="EMBL" id="EMF14934.1"/>
    </source>
</evidence>
<feature type="region of interest" description="Disordered" evidence="10">
    <location>
        <begin position="288"/>
        <end position="341"/>
    </location>
</feature>
<keyword evidence="4" id="KW-0862">Zinc</keyword>
<dbReference type="GO" id="GO:0005634">
    <property type="term" value="C:nucleus"/>
    <property type="evidence" value="ECO:0007669"/>
    <property type="project" value="UniProtKB-SubCell"/>
</dbReference>
<dbReference type="PRINTS" id="PR00619">
    <property type="entry name" value="GATAZNFINGER"/>
</dbReference>
<evidence type="ECO:0000256" key="5">
    <source>
        <dbReference type="ARBA" id="ARBA00023015"/>
    </source>
</evidence>
<evidence type="ECO:0000256" key="8">
    <source>
        <dbReference type="ARBA" id="ARBA00023242"/>
    </source>
</evidence>
<evidence type="ECO:0000256" key="1">
    <source>
        <dbReference type="ARBA" id="ARBA00004123"/>
    </source>
</evidence>
<sequence>MSQSQGQSAPAATAGYGNQNGSAPPICANCQTSTTPLWRRDESGSVLCNACGLFLKLHGRPRPISLKTDVIKSRNRVKASQAKKRDSQGADATALPHLGNGYSAGHAEVAHLQHAAPPGHQHSLPMGSAMHEQQHARAASPNPIARSQTPVLHQQHTNIAPQHIFDTVSLPSDTFASPSIPHFPLRQPSPSQANAQSSNGHHTSQSSTQQQQQQQQHQDVLAQNETLRTRVSELEVINDLFRGRVSELEHNEQEYRQRENAREEEAQRLTAALAAALARAADLQRVVDEMQQQHLSNGGDKAGAEEEQTAEEGPARKKARIGSDSGADSISKVDSVQGAAQ</sequence>
<dbReference type="PANTHER" id="PTHR10071">
    <property type="entry name" value="TRANSCRIPTION FACTOR GATA FAMILY MEMBER"/>
    <property type="match status" value="1"/>
</dbReference>
<dbReference type="GO" id="GO:0000981">
    <property type="term" value="F:DNA-binding transcription factor activity, RNA polymerase II-specific"/>
    <property type="evidence" value="ECO:0007669"/>
    <property type="project" value="TreeGrafter"/>
</dbReference>
<dbReference type="PANTHER" id="PTHR10071:SF281">
    <property type="entry name" value="BOX A-BINDING FACTOR-RELATED"/>
    <property type="match status" value="1"/>
</dbReference>
<dbReference type="GeneID" id="27905782"/>
<dbReference type="InterPro" id="IPR056998">
    <property type="entry name" value="Asd-4/GZF3_helical"/>
</dbReference>
<keyword evidence="8" id="KW-0539">Nucleus</keyword>
<dbReference type="Gene3D" id="3.30.50.10">
    <property type="entry name" value="Erythroid Transcription Factor GATA-1, subunit A"/>
    <property type="match status" value="1"/>
</dbReference>
<comment type="subcellular location">
    <subcellularLocation>
        <location evidence="1">Nucleus</location>
    </subcellularLocation>
</comment>
<feature type="region of interest" description="Disordered" evidence="10">
    <location>
        <begin position="170"/>
        <end position="220"/>
    </location>
</feature>
<dbReference type="eggNOG" id="KOG1601">
    <property type="taxonomic scope" value="Eukaryota"/>
</dbReference>
<evidence type="ECO:0000256" key="3">
    <source>
        <dbReference type="ARBA" id="ARBA00022771"/>
    </source>
</evidence>
<dbReference type="GO" id="GO:0000122">
    <property type="term" value="P:negative regulation of transcription by RNA polymerase II"/>
    <property type="evidence" value="ECO:0007669"/>
    <property type="project" value="TreeGrafter"/>
</dbReference>